<dbReference type="PANTHER" id="PTHR12547:SF18">
    <property type="entry name" value="PROTEIN TIS11"/>
    <property type="match status" value="1"/>
</dbReference>
<evidence type="ECO:0000256" key="4">
    <source>
        <dbReference type="ARBA" id="ARBA00022833"/>
    </source>
</evidence>
<sequence>MSSSVLGEAPRKQSPELNSPSATEMRRSATEPPSRPSRNHANNSNKGRSRGGSDNKKMRPVDLSKHLLKTKVCSLYLEGRCHYGSKCFFAHSTSELQQQPNLKKTSLCRLYRQGKCTKGSACTYAHSAAELRATEKTVMCIWWLSGHCSHGSKCRFAHGEAELRSPPKSDSTVSSVAGSSPRSEKSPDGFKPKSSSPSVFSPSHGFQHAATFDCGRISDPVEEELCEKDEFGNSPANLLPSSLTHDIIDSDPEEEQAELERNIPRSSYQMVVVVGSLKEQRVSVLATGEAGGANSKAVLGQQSVAATNACLMAEDVAASSRNVQRVLEEVQVSALLTEEVLGAAYVAVGVWPIAVPACVLIMELAGNATIRSARNSHAGQVRTARYTKR</sequence>
<feature type="region of interest" description="Disordered" evidence="6">
    <location>
        <begin position="1"/>
        <end position="60"/>
    </location>
</feature>
<dbReference type="InterPro" id="IPR045877">
    <property type="entry name" value="ZFP36-like"/>
</dbReference>
<feature type="compositionally biased region" description="Low complexity" evidence="6">
    <location>
        <begin position="192"/>
        <end position="203"/>
    </location>
</feature>
<dbReference type="Gene3D" id="4.10.1000.10">
    <property type="entry name" value="Zinc finger, CCCH-type"/>
    <property type="match status" value="3"/>
</dbReference>
<feature type="compositionally biased region" description="Low complexity" evidence="6">
    <location>
        <begin position="169"/>
        <end position="181"/>
    </location>
</feature>
<evidence type="ECO:0000313" key="8">
    <source>
        <dbReference type="EMBL" id="KAF4671400.1"/>
    </source>
</evidence>
<dbReference type="InterPro" id="IPR036855">
    <property type="entry name" value="Znf_CCCH_sf"/>
</dbReference>
<evidence type="ECO:0000256" key="1">
    <source>
        <dbReference type="ARBA" id="ARBA00022723"/>
    </source>
</evidence>
<keyword evidence="4 5" id="KW-0862">Zinc</keyword>
<gene>
    <name evidence="9" type="ORF">FOL46_004938</name>
    <name evidence="8" type="ORF">FOZ61_000025</name>
</gene>
<dbReference type="GO" id="GO:0008270">
    <property type="term" value="F:zinc ion binding"/>
    <property type="evidence" value="ECO:0007669"/>
    <property type="project" value="UniProtKB-KW"/>
</dbReference>
<dbReference type="Proteomes" id="UP000572268">
    <property type="component" value="Unassembled WGS sequence"/>
</dbReference>
<keyword evidence="2" id="KW-0677">Repeat</keyword>
<dbReference type="Pfam" id="PF00642">
    <property type="entry name" value="zf-CCCH"/>
    <property type="match status" value="3"/>
</dbReference>
<feature type="domain" description="C3H1-type" evidence="7">
    <location>
        <begin position="134"/>
        <end position="161"/>
    </location>
</feature>
<feature type="compositionally biased region" description="Basic and acidic residues" evidence="6">
    <location>
        <begin position="51"/>
        <end position="60"/>
    </location>
</feature>
<dbReference type="EMBL" id="JABAHT010000001">
    <property type="protein sequence ID" value="KAF4671400.1"/>
    <property type="molecule type" value="Genomic_DNA"/>
</dbReference>
<dbReference type="SUPFAM" id="SSF90229">
    <property type="entry name" value="CCCH zinc finger"/>
    <property type="match status" value="3"/>
</dbReference>
<keyword evidence="1 5" id="KW-0479">Metal-binding</keyword>
<organism evidence="8 10">
    <name type="scientific">Perkinsus olseni</name>
    <name type="common">Perkinsus atlanticus</name>
    <dbReference type="NCBI Taxonomy" id="32597"/>
    <lineage>
        <taxon>Eukaryota</taxon>
        <taxon>Sar</taxon>
        <taxon>Alveolata</taxon>
        <taxon>Perkinsozoa</taxon>
        <taxon>Perkinsea</taxon>
        <taxon>Perkinsida</taxon>
        <taxon>Perkinsidae</taxon>
        <taxon>Perkinsus</taxon>
    </lineage>
</organism>
<evidence type="ECO:0000256" key="5">
    <source>
        <dbReference type="PROSITE-ProRule" id="PRU00723"/>
    </source>
</evidence>
<keyword evidence="3 5" id="KW-0863">Zinc-finger</keyword>
<comment type="caution">
    <text evidence="8">The sequence shown here is derived from an EMBL/GenBank/DDBJ whole genome shotgun (WGS) entry which is preliminary data.</text>
</comment>
<dbReference type="EMBL" id="JABANN010000003">
    <property type="protein sequence ID" value="KAF4676337.1"/>
    <property type="molecule type" value="Genomic_DNA"/>
</dbReference>
<protein>
    <recommendedName>
        <fullName evidence="7">C3H1-type domain-containing protein</fullName>
    </recommendedName>
</protein>
<accession>A0A7J6MJN9</accession>
<evidence type="ECO:0000259" key="7">
    <source>
        <dbReference type="PROSITE" id="PS50103"/>
    </source>
</evidence>
<dbReference type="PANTHER" id="PTHR12547">
    <property type="entry name" value="CCCH ZINC FINGER/TIS11-RELATED"/>
    <property type="match status" value="1"/>
</dbReference>
<feature type="domain" description="C3H1-type" evidence="7">
    <location>
        <begin position="102"/>
        <end position="129"/>
    </location>
</feature>
<evidence type="ECO:0000313" key="11">
    <source>
        <dbReference type="Proteomes" id="UP000572268"/>
    </source>
</evidence>
<feature type="zinc finger region" description="C3H1-type" evidence="5">
    <location>
        <begin position="102"/>
        <end position="129"/>
    </location>
</feature>
<proteinExistence type="predicted"/>
<dbReference type="InterPro" id="IPR000571">
    <property type="entry name" value="Znf_CCCH"/>
</dbReference>
<dbReference type="SMART" id="SM00356">
    <property type="entry name" value="ZnF_C3H1"/>
    <property type="match status" value="3"/>
</dbReference>
<feature type="zinc finger region" description="C3H1-type" evidence="5">
    <location>
        <begin position="67"/>
        <end position="94"/>
    </location>
</feature>
<feature type="compositionally biased region" description="Basic and acidic residues" evidence="6">
    <location>
        <begin position="182"/>
        <end position="191"/>
    </location>
</feature>
<name>A0A7J6MJN9_PEROL</name>
<evidence type="ECO:0000313" key="9">
    <source>
        <dbReference type="EMBL" id="KAF4676337.1"/>
    </source>
</evidence>
<evidence type="ECO:0000256" key="2">
    <source>
        <dbReference type="ARBA" id="ARBA00022737"/>
    </source>
</evidence>
<dbReference type="Proteomes" id="UP000570595">
    <property type="component" value="Unassembled WGS sequence"/>
</dbReference>
<evidence type="ECO:0000256" key="6">
    <source>
        <dbReference type="SAM" id="MobiDB-lite"/>
    </source>
</evidence>
<evidence type="ECO:0000313" key="10">
    <source>
        <dbReference type="Proteomes" id="UP000570595"/>
    </source>
</evidence>
<feature type="domain" description="C3H1-type" evidence="7">
    <location>
        <begin position="67"/>
        <end position="94"/>
    </location>
</feature>
<feature type="zinc finger region" description="C3H1-type" evidence="5">
    <location>
        <begin position="134"/>
        <end position="161"/>
    </location>
</feature>
<evidence type="ECO:0000256" key="3">
    <source>
        <dbReference type="ARBA" id="ARBA00022771"/>
    </source>
</evidence>
<dbReference type="PROSITE" id="PS50103">
    <property type="entry name" value="ZF_C3H1"/>
    <property type="match status" value="3"/>
</dbReference>
<dbReference type="GO" id="GO:0003729">
    <property type="term" value="F:mRNA binding"/>
    <property type="evidence" value="ECO:0007669"/>
    <property type="project" value="InterPro"/>
</dbReference>
<dbReference type="OrthoDB" id="415459at2759"/>
<feature type="region of interest" description="Disordered" evidence="6">
    <location>
        <begin position="161"/>
        <end position="203"/>
    </location>
</feature>
<reference evidence="10 11" key="1">
    <citation type="submission" date="2020-04" db="EMBL/GenBank/DDBJ databases">
        <title>Perkinsus olseni comparative genomics.</title>
        <authorList>
            <person name="Bogema D.R."/>
        </authorList>
    </citation>
    <scope>NUCLEOTIDE SEQUENCE [LARGE SCALE GENOMIC DNA]</scope>
    <source>
        <strain evidence="8">ATCC PRA-179</strain>
        <strain evidence="9">ATCC PRA-31</strain>
    </source>
</reference>
<dbReference type="AlphaFoldDB" id="A0A7J6MJN9"/>